<evidence type="ECO:0000313" key="2">
    <source>
        <dbReference type="EMBL" id="VEN63155.1"/>
    </source>
</evidence>
<feature type="region of interest" description="Disordered" evidence="1">
    <location>
        <begin position="1"/>
        <end position="42"/>
    </location>
</feature>
<dbReference type="OrthoDB" id="6784356at2759"/>
<evidence type="ECO:0000256" key="1">
    <source>
        <dbReference type="SAM" id="MobiDB-lite"/>
    </source>
</evidence>
<gene>
    <name evidence="2" type="ORF">CALMAC_LOCUS20062</name>
</gene>
<dbReference type="Proteomes" id="UP000410492">
    <property type="component" value="Unassembled WGS sequence"/>
</dbReference>
<dbReference type="EMBL" id="CAACVG010014436">
    <property type="protein sequence ID" value="VEN63155.1"/>
    <property type="molecule type" value="Genomic_DNA"/>
</dbReference>
<protein>
    <submittedName>
        <fullName evidence="2">Uncharacterized protein</fullName>
    </submittedName>
</protein>
<sequence length="67" mass="7393">MKNNLQKQKNQDIVFPTDEENEAFSSNEDSASNEDLGALSGTPEYGKQIEKIISTGNTKLAVALPWH</sequence>
<name>A0A653DUE4_CALMS</name>
<accession>A0A653DUE4</accession>
<organism evidence="2 3">
    <name type="scientific">Callosobruchus maculatus</name>
    <name type="common">Southern cowpea weevil</name>
    <name type="synonym">Pulse bruchid</name>
    <dbReference type="NCBI Taxonomy" id="64391"/>
    <lineage>
        <taxon>Eukaryota</taxon>
        <taxon>Metazoa</taxon>
        <taxon>Ecdysozoa</taxon>
        <taxon>Arthropoda</taxon>
        <taxon>Hexapoda</taxon>
        <taxon>Insecta</taxon>
        <taxon>Pterygota</taxon>
        <taxon>Neoptera</taxon>
        <taxon>Endopterygota</taxon>
        <taxon>Coleoptera</taxon>
        <taxon>Polyphaga</taxon>
        <taxon>Cucujiformia</taxon>
        <taxon>Chrysomeloidea</taxon>
        <taxon>Chrysomelidae</taxon>
        <taxon>Bruchinae</taxon>
        <taxon>Bruchini</taxon>
        <taxon>Callosobruchus</taxon>
    </lineage>
</organism>
<evidence type="ECO:0000313" key="3">
    <source>
        <dbReference type="Proteomes" id="UP000410492"/>
    </source>
</evidence>
<keyword evidence="3" id="KW-1185">Reference proteome</keyword>
<dbReference type="AlphaFoldDB" id="A0A653DUE4"/>
<proteinExistence type="predicted"/>
<reference evidence="2 3" key="1">
    <citation type="submission" date="2019-01" db="EMBL/GenBank/DDBJ databases">
        <authorList>
            <person name="Sayadi A."/>
        </authorList>
    </citation>
    <scope>NUCLEOTIDE SEQUENCE [LARGE SCALE GENOMIC DNA]</scope>
</reference>